<accession>A0A7J8L9I7</accession>
<feature type="domain" description="RNase H type-1" evidence="1">
    <location>
        <begin position="113"/>
        <end position="233"/>
    </location>
</feature>
<dbReference type="GO" id="GO:0004523">
    <property type="term" value="F:RNA-DNA hybrid ribonuclease activity"/>
    <property type="evidence" value="ECO:0007669"/>
    <property type="project" value="InterPro"/>
</dbReference>
<dbReference type="InterPro" id="IPR052929">
    <property type="entry name" value="RNase_H-like_EbsB-rel"/>
</dbReference>
<evidence type="ECO:0000313" key="3">
    <source>
        <dbReference type="Proteomes" id="UP000593572"/>
    </source>
</evidence>
<protein>
    <recommendedName>
        <fullName evidence="1">RNase H type-1 domain-containing protein</fullName>
    </recommendedName>
</protein>
<name>A0A7J8L9I7_9ROSI</name>
<reference evidence="2 3" key="1">
    <citation type="journal article" date="2019" name="Genome Biol. Evol.">
        <title>Insights into the evolution of the New World diploid cottons (Gossypium, subgenus Houzingenia) based on genome sequencing.</title>
        <authorList>
            <person name="Grover C.E."/>
            <person name="Arick M.A. 2nd"/>
            <person name="Thrash A."/>
            <person name="Conover J.L."/>
            <person name="Sanders W.S."/>
            <person name="Peterson D.G."/>
            <person name="Frelichowski J.E."/>
            <person name="Scheffler J.A."/>
            <person name="Scheffler B.E."/>
            <person name="Wendel J.F."/>
        </authorList>
    </citation>
    <scope>NUCLEOTIDE SEQUENCE [LARGE SCALE GENOMIC DNA]</scope>
    <source>
        <strain evidence="2">157</strain>
        <tissue evidence="2">Leaf</tissue>
    </source>
</reference>
<dbReference type="EMBL" id="JABEZX010000001">
    <property type="protein sequence ID" value="MBA0549029.1"/>
    <property type="molecule type" value="Genomic_DNA"/>
</dbReference>
<dbReference type="PANTHER" id="PTHR47074:SF48">
    <property type="entry name" value="POLYNUCLEOTIDYL TRANSFERASE, RIBONUCLEASE H-LIKE SUPERFAMILY PROTEIN"/>
    <property type="match status" value="1"/>
</dbReference>
<dbReference type="Proteomes" id="UP000593572">
    <property type="component" value="Unassembled WGS sequence"/>
</dbReference>
<evidence type="ECO:0000313" key="2">
    <source>
        <dbReference type="EMBL" id="MBA0549029.1"/>
    </source>
</evidence>
<dbReference type="GO" id="GO:0003676">
    <property type="term" value="F:nucleic acid binding"/>
    <property type="evidence" value="ECO:0007669"/>
    <property type="project" value="InterPro"/>
</dbReference>
<evidence type="ECO:0000259" key="1">
    <source>
        <dbReference type="Pfam" id="PF13456"/>
    </source>
</evidence>
<dbReference type="Pfam" id="PF13456">
    <property type="entry name" value="RVT_3"/>
    <property type="match status" value="1"/>
</dbReference>
<proteinExistence type="predicted"/>
<dbReference type="AlphaFoldDB" id="A0A7J8L9I7"/>
<sequence length="260" mass="29638">AFSSAGGSRSSSSLLEDHLEVENPSKNKGIEESILLSDKKAIANFITILWNSWNSQNNFIVRGKEKDARVTWERAITLRKDFHINNFIYKLMPLLSPLPKKLEKPLRGTVKINFNAAVSNTKTDYRVIMRDSKGFAIGGSFGFKNEEMASEWVELYAFKESLKLARMLEVTRVTFKTNCATLTNRIKKCGDDINLMGYCINECFYNMDRLYNLAVKWANCNCNKVVDFLSKYAISNEGHLVFGMYFPTVIHNLAIDDVIN</sequence>
<comment type="caution">
    <text evidence="2">The sequence shown here is derived from an EMBL/GenBank/DDBJ whole genome shotgun (WGS) entry which is preliminary data.</text>
</comment>
<keyword evidence="3" id="KW-1185">Reference proteome</keyword>
<gene>
    <name evidence="2" type="ORF">Golob_020090</name>
</gene>
<feature type="non-terminal residue" evidence="2">
    <location>
        <position position="260"/>
    </location>
</feature>
<organism evidence="2 3">
    <name type="scientific">Gossypium lobatum</name>
    <dbReference type="NCBI Taxonomy" id="34289"/>
    <lineage>
        <taxon>Eukaryota</taxon>
        <taxon>Viridiplantae</taxon>
        <taxon>Streptophyta</taxon>
        <taxon>Embryophyta</taxon>
        <taxon>Tracheophyta</taxon>
        <taxon>Spermatophyta</taxon>
        <taxon>Magnoliopsida</taxon>
        <taxon>eudicotyledons</taxon>
        <taxon>Gunneridae</taxon>
        <taxon>Pentapetalae</taxon>
        <taxon>rosids</taxon>
        <taxon>malvids</taxon>
        <taxon>Malvales</taxon>
        <taxon>Malvaceae</taxon>
        <taxon>Malvoideae</taxon>
        <taxon>Gossypium</taxon>
    </lineage>
</organism>
<dbReference type="InterPro" id="IPR002156">
    <property type="entry name" value="RNaseH_domain"/>
</dbReference>
<dbReference type="PANTHER" id="PTHR47074">
    <property type="entry name" value="BNAC02G40300D PROTEIN"/>
    <property type="match status" value="1"/>
</dbReference>